<dbReference type="RefSeq" id="WP_058356900.1">
    <property type="nucleotide sequence ID" value="NZ_CABKVG010000010.1"/>
</dbReference>
<evidence type="ECO:0000313" key="2">
    <source>
        <dbReference type="Proteomes" id="UP000832011"/>
    </source>
</evidence>
<name>A0ABY4E0A5_9NEIS</name>
<organism evidence="1 2">
    <name type="scientific">Vitreoscilla massiliensis</name>
    <dbReference type="NCBI Taxonomy" id="1689272"/>
    <lineage>
        <taxon>Bacteria</taxon>
        <taxon>Pseudomonadati</taxon>
        <taxon>Pseudomonadota</taxon>
        <taxon>Betaproteobacteria</taxon>
        <taxon>Neisseriales</taxon>
        <taxon>Neisseriaceae</taxon>
        <taxon>Vitreoscilla</taxon>
    </lineage>
</organism>
<gene>
    <name evidence="1" type="ORF">LVJ82_17405</name>
</gene>
<protein>
    <submittedName>
        <fullName evidence="1">Uncharacterized protein</fullName>
    </submittedName>
</protein>
<reference evidence="1 2" key="1">
    <citation type="journal article" date="2022" name="Res Sq">
        <title>Evolution of multicellular longitudinally dividing oral cavity symbionts (Neisseriaceae).</title>
        <authorList>
            <person name="Nyongesa S."/>
            <person name="Weber P."/>
            <person name="Bernet E."/>
            <person name="Pullido F."/>
            <person name="Nieckarz M."/>
            <person name="Delaby M."/>
            <person name="Nieves C."/>
            <person name="Viehboeck T."/>
            <person name="Krause N."/>
            <person name="Rivera-Millot A."/>
            <person name="Nakamura A."/>
            <person name="Vischer N."/>
            <person name="VanNieuwenhze M."/>
            <person name="Brun Y."/>
            <person name="Cava F."/>
            <person name="Bulgheresi S."/>
            <person name="Veyrier F."/>
        </authorList>
    </citation>
    <scope>NUCLEOTIDE SEQUENCE [LARGE SCALE GENOMIC DNA]</scope>
    <source>
        <strain evidence="1 2">SN4</strain>
    </source>
</reference>
<proteinExistence type="predicted"/>
<dbReference type="Proteomes" id="UP000832011">
    <property type="component" value="Chromosome"/>
</dbReference>
<dbReference type="EMBL" id="CP091511">
    <property type="protein sequence ID" value="UOO89198.1"/>
    <property type="molecule type" value="Genomic_DNA"/>
</dbReference>
<accession>A0ABY4E0A5</accession>
<evidence type="ECO:0000313" key="1">
    <source>
        <dbReference type="EMBL" id="UOO89198.1"/>
    </source>
</evidence>
<keyword evidence="2" id="KW-1185">Reference proteome</keyword>
<sequence>MIIQLENGETIDGAMIQSAVLRNSLTPIPFTFEATIRIDENIAEFLLEDKEIKVGRNLTPVKIKHVKDDISTVYQGNYVQVRNIIALHSDTFAMSHVAEKGIFLEQTNLSTVYQACGGKSQINKDFVIDKFYCFKGEFPSVQIQEICQEHGGVVRWMPDTNALEFTRIYDLFNQEPTMGLGDLILADNTKKSGLLERHEVPSYVSTAPDGSFIKGNFDKARNVVYRPDKSQAELNSMTDVILNAKSIPSRYAPEIHSGAIIQSGETKFVIITAAHAFRQPNGSGTGENSCSVFWLGVKQ</sequence>